<dbReference type="InterPro" id="IPR038731">
    <property type="entry name" value="RgtA/B/C-like"/>
</dbReference>
<comment type="caution">
    <text evidence="10">The sequence shown here is derived from an EMBL/GenBank/DDBJ whole genome shotgun (WGS) entry which is preliminary data.</text>
</comment>
<feature type="transmembrane region" description="Helical" evidence="8">
    <location>
        <begin position="332"/>
        <end position="349"/>
    </location>
</feature>
<feature type="transmembrane region" description="Helical" evidence="8">
    <location>
        <begin position="113"/>
        <end position="132"/>
    </location>
</feature>
<evidence type="ECO:0000256" key="3">
    <source>
        <dbReference type="ARBA" id="ARBA00022676"/>
    </source>
</evidence>
<keyword evidence="2" id="KW-1003">Cell membrane</keyword>
<keyword evidence="11" id="KW-1185">Reference proteome</keyword>
<accession>A0ABU5JRQ4</accession>
<feature type="transmembrane region" description="Helical" evidence="8">
    <location>
        <begin position="139"/>
        <end position="168"/>
    </location>
</feature>
<dbReference type="EMBL" id="JAXOVW010000004">
    <property type="protein sequence ID" value="MDZ5606103.1"/>
    <property type="molecule type" value="Genomic_DNA"/>
</dbReference>
<dbReference type="InterPro" id="IPR050297">
    <property type="entry name" value="LipidA_mod_glycosyltrf_83"/>
</dbReference>
<feature type="transmembrane region" description="Helical" evidence="8">
    <location>
        <begin position="206"/>
        <end position="230"/>
    </location>
</feature>
<organism evidence="10 11">
    <name type="scientific">Bacillus bingmayongensis</name>
    <dbReference type="NCBI Taxonomy" id="1150157"/>
    <lineage>
        <taxon>Bacteria</taxon>
        <taxon>Bacillati</taxon>
        <taxon>Bacillota</taxon>
        <taxon>Bacilli</taxon>
        <taxon>Bacillales</taxon>
        <taxon>Bacillaceae</taxon>
        <taxon>Bacillus</taxon>
    </lineage>
</organism>
<gene>
    <name evidence="10" type="ORF">U2I54_03000</name>
</gene>
<comment type="subcellular location">
    <subcellularLocation>
        <location evidence="1">Cell membrane</location>
        <topology evidence="1">Multi-pass membrane protein</topology>
    </subcellularLocation>
</comment>
<evidence type="ECO:0000256" key="4">
    <source>
        <dbReference type="ARBA" id="ARBA00022679"/>
    </source>
</evidence>
<evidence type="ECO:0000256" key="8">
    <source>
        <dbReference type="SAM" id="Phobius"/>
    </source>
</evidence>
<dbReference type="PANTHER" id="PTHR33908:SF3">
    <property type="entry name" value="UNDECAPRENYL PHOSPHATE-ALPHA-4-AMINO-4-DEOXY-L-ARABINOSE ARABINOSYL TRANSFERASE"/>
    <property type="match status" value="1"/>
</dbReference>
<feature type="transmembrane region" description="Helical" evidence="8">
    <location>
        <begin position="174"/>
        <end position="194"/>
    </location>
</feature>
<dbReference type="Proteomes" id="UP001291930">
    <property type="component" value="Unassembled WGS sequence"/>
</dbReference>
<proteinExistence type="predicted"/>
<keyword evidence="7 8" id="KW-0472">Membrane</keyword>
<dbReference type="Pfam" id="PF13231">
    <property type="entry name" value="PMT_2"/>
    <property type="match status" value="1"/>
</dbReference>
<dbReference type="PANTHER" id="PTHR33908">
    <property type="entry name" value="MANNOSYLTRANSFERASE YKCB-RELATED"/>
    <property type="match status" value="1"/>
</dbReference>
<evidence type="ECO:0000313" key="10">
    <source>
        <dbReference type="EMBL" id="MDZ5606103.1"/>
    </source>
</evidence>
<evidence type="ECO:0000256" key="6">
    <source>
        <dbReference type="ARBA" id="ARBA00022989"/>
    </source>
</evidence>
<protein>
    <submittedName>
        <fullName evidence="10">Glycosyltransferase family 39 protein</fullName>
        <ecNumber evidence="10">2.4.-.-</ecNumber>
    </submittedName>
</protein>
<evidence type="ECO:0000256" key="7">
    <source>
        <dbReference type="ARBA" id="ARBA00023136"/>
    </source>
</evidence>
<name>A0ABU5JRQ4_9BACI</name>
<feature type="domain" description="Glycosyltransferase RgtA/B/C/D-like" evidence="9">
    <location>
        <begin position="69"/>
        <end position="213"/>
    </location>
</feature>
<dbReference type="EC" id="2.4.-.-" evidence="10"/>
<evidence type="ECO:0000256" key="2">
    <source>
        <dbReference type="ARBA" id="ARBA00022475"/>
    </source>
</evidence>
<feature type="transmembrane region" description="Helical" evidence="8">
    <location>
        <begin position="88"/>
        <end position="107"/>
    </location>
</feature>
<evidence type="ECO:0000256" key="1">
    <source>
        <dbReference type="ARBA" id="ARBA00004651"/>
    </source>
</evidence>
<evidence type="ECO:0000256" key="5">
    <source>
        <dbReference type="ARBA" id="ARBA00022692"/>
    </source>
</evidence>
<feature type="transmembrane region" description="Helical" evidence="8">
    <location>
        <begin position="380"/>
        <end position="400"/>
    </location>
</feature>
<keyword evidence="6 8" id="KW-1133">Transmembrane helix</keyword>
<keyword evidence="3 10" id="KW-0328">Glycosyltransferase</keyword>
<keyword evidence="4 10" id="KW-0808">Transferase</keyword>
<feature type="transmembrane region" description="Helical" evidence="8">
    <location>
        <begin position="356"/>
        <end position="374"/>
    </location>
</feature>
<reference evidence="11" key="1">
    <citation type="submission" date="2023-11" db="EMBL/GenBank/DDBJ databases">
        <title>Genome Sequence of Bacillus pseudomycoides stain BUPM19.</title>
        <authorList>
            <person name="Farhat A."/>
        </authorList>
    </citation>
    <scope>NUCLEOTIDE SEQUENCE [LARGE SCALE GENOMIC DNA]</scope>
    <source>
        <strain evidence="11">BUPM19</strain>
    </source>
</reference>
<sequence length="415" mass="48232">MNKRKFILFICLLAFGLRLSWVLTIDTNVIQDFERMYQGAISAANHDFTFATKPYFTTWVYQLGFTMYQAAVVKLFGTGTLAIKLLNILYCTGITLFIYRIAAQLFNEFSGRIAALTFAMYIPNIIMCSVLTNQHLATFLFYAGFYLLIKKGITHPYAWIFAGVLIAFGDIMRPIGLVILLALACFLFLVYIIGEQKISKKMVLKKLVGIIGIYYIVHYIVSYSFIAAGITQYPLSNRDPYWKFVLGFNHETVGTFSFTDYQLVNQYDVGEERFAIEKSLIQERTKDKKQFVVLLHDKFKSMWGDYDASVYWALEGYEYPNLKNLLRTIEKLSYISICLFACLSFMRVIKETNNKQLSFFLLLLLGYAAVHLLIEIQTRYRYFIMPTFIIIQSYGIYLTTQYIKKKFRHKTKSFS</sequence>
<dbReference type="GO" id="GO:0016757">
    <property type="term" value="F:glycosyltransferase activity"/>
    <property type="evidence" value="ECO:0007669"/>
    <property type="project" value="UniProtKB-KW"/>
</dbReference>
<dbReference type="RefSeq" id="WP_374216727.1">
    <property type="nucleotide sequence ID" value="NZ_JAXOVW010000004.1"/>
</dbReference>
<evidence type="ECO:0000313" key="11">
    <source>
        <dbReference type="Proteomes" id="UP001291930"/>
    </source>
</evidence>
<feature type="transmembrane region" description="Helical" evidence="8">
    <location>
        <begin position="59"/>
        <end position="76"/>
    </location>
</feature>
<evidence type="ECO:0000259" key="9">
    <source>
        <dbReference type="Pfam" id="PF13231"/>
    </source>
</evidence>
<keyword evidence="5 8" id="KW-0812">Transmembrane</keyword>